<evidence type="ECO:0000256" key="1">
    <source>
        <dbReference type="ARBA" id="ARBA00004496"/>
    </source>
</evidence>
<keyword evidence="6" id="KW-0175">Coiled coil</keyword>
<evidence type="ECO:0000256" key="2">
    <source>
        <dbReference type="ARBA" id="ARBA00022448"/>
    </source>
</evidence>
<sequence length="204" mass="22974">MLCRRKITLPPDAHSLSHGLIPREVLADCTQAEHLLTRAKAQADALLNRAQLSREALLEQAGQAFWQRANAQLHRWENEQKALSDNLERYITGVVNQAIRHLLDETPQPQRLAALLKQLLASQVPEVNALLLCHPREIEALKHCLSRHDAARWRLQPDDTISTQTLVLKTDEGDFHINWASMLAPFSKEGDQAPLAGLAQSTWN</sequence>
<evidence type="ECO:0000313" key="8">
    <source>
        <dbReference type="Proteomes" id="UP000283389"/>
    </source>
</evidence>
<dbReference type="RefSeq" id="WP_123478052.1">
    <property type="nucleotide sequence ID" value="NZ_CAXAQQ010000004.1"/>
</dbReference>
<dbReference type="InterPro" id="IPR009335">
    <property type="entry name" value="T3SS_HrpE/ATPase_suE"/>
</dbReference>
<comment type="subcellular location">
    <subcellularLocation>
        <location evidence="1">Cytoplasm</location>
    </subcellularLocation>
</comment>
<evidence type="ECO:0000313" key="7">
    <source>
        <dbReference type="EMBL" id="ROM46407.1"/>
    </source>
</evidence>
<dbReference type="Proteomes" id="UP000283389">
    <property type="component" value="Unassembled WGS sequence"/>
</dbReference>
<keyword evidence="2" id="KW-0813">Transport</keyword>
<name>A0A423EZA1_9PSED</name>
<reference evidence="7 8" key="1">
    <citation type="submission" date="2016-10" db="EMBL/GenBank/DDBJ databases">
        <title>Comparative genome analysis of multiple Pseudomonas spp. focuses on biocontrol and plant growth promoting traits.</title>
        <authorList>
            <person name="Tao X.-Y."/>
            <person name="Taylor C.G."/>
        </authorList>
    </citation>
    <scope>NUCLEOTIDE SEQUENCE [LARGE SCALE GENOMIC DNA]</scope>
    <source>
        <strain evidence="7 8">36C8</strain>
    </source>
</reference>
<comment type="similarity">
    <text evidence="5">Belongs to the SctL stator family.</text>
</comment>
<dbReference type="Pfam" id="PF06188">
    <property type="entry name" value="HrpE"/>
    <property type="match status" value="1"/>
</dbReference>
<dbReference type="GO" id="GO:0005737">
    <property type="term" value="C:cytoplasm"/>
    <property type="evidence" value="ECO:0007669"/>
    <property type="project" value="UniProtKB-SubCell"/>
</dbReference>
<protein>
    <submittedName>
        <fullName evidence="7">Type III secretion protein</fullName>
    </submittedName>
</protein>
<dbReference type="EMBL" id="MOAZ01000018">
    <property type="protein sequence ID" value="ROM46407.1"/>
    <property type="molecule type" value="Genomic_DNA"/>
</dbReference>
<evidence type="ECO:0000256" key="3">
    <source>
        <dbReference type="ARBA" id="ARBA00022490"/>
    </source>
</evidence>
<feature type="coiled-coil region" evidence="6">
    <location>
        <begin position="29"/>
        <end position="60"/>
    </location>
</feature>
<gene>
    <name evidence="7" type="ORF">BK649_23655</name>
</gene>
<organism evidence="7 8">
    <name type="scientific">Pseudomonas canadensis</name>
    <dbReference type="NCBI Taxonomy" id="915099"/>
    <lineage>
        <taxon>Bacteria</taxon>
        <taxon>Pseudomonadati</taxon>
        <taxon>Pseudomonadota</taxon>
        <taxon>Gammaproteobacteria</taxon>
        <taxon>Pseudomonadales</taxon>
        <taxon>Pseudomonadaceae</taxon>
        <taxon>Pseudomonas</taxon>
    </lineage>
</organism>
<comment type="caution">
    <text evidence="7">The sequence shown here is derived from an EMBL/GenBank/DDBJ whole genome shotgun (WGS) entry which is preliminary data.</text>
</comment>
<dbReference type="AlphaFoldDB" id="A0A423EZA1"/>
<dbReference type="GO" id="GO:0030254">
    <property type="term" value="P:protein secretion by the type III secretion system"/>
    <property type="evidence" value="ECO:0007669"/>
    <property type="project" value="InterPro"/>
</dbReference>
<dbReference type="InterPro" id="IPR012842">
    <property type="entry name" value="T3SS_SctL/SctL2"/>
</dbReference>
<evidence type="ECO:0000256" key="4">
    <source>
        <dbReference type="ARBA" id="ARBA00022927"/>
    </source>
</evidence>
<dbReference type="NCBIfam" id="TIGR02499">
    <property type="entry name" value="HrpE_YscL_not"/>
    <property type="match status" value="1"/>
</dbReference>
<accession>A0A423EZA1</accession>
<evidence type="ECO:0000256" key="5">
    <source>
        <dbReference type="ARBA" id="ARBA00024335"/>
    </source>
</evidence>
<keyword evidence="3" id="KW-0963">Cytoplasm</keyword>
<proteinExistence type="inferred from homology"/>
<evidence type="ECO:0000256" key="6">
    <source>
        <dbReference type="SAM" id="Coils"/>
    </source>
</evidence>
<keyword evidence="4" id="KW-0653">Protein transport</keyword>